<dbReference type="EMBL" id="FN392319">
    <property type="protein sequence ID" value="CAY67370.1"/>
    <property type="molecule type" value="Genomic_DNA"/>
</dbReference>
<dbReference type="AlphaFoldDB" id="C4QVU7"/>
<evidence type="ECO:0000313" key="2">
    <source>
        <dbReference type="EMBL" id="CAY67370.1"/>
    </source>
</evidence>
<dbReference type="HOGENOM" id="CLU_1166218_0_0_1"/>
<sequence length="238" mass="27021">MSGNCFKDTLNFWKNADSKSGTVDEAETTIEEPRIEVDENDFPGVIIEDFIEEPLKFQRPVKVVVSKEGCISKSGTDPHCGRKLRNKPQSPDLTAFTDHSDVQQSSDSPKESDSESDIELMNSPVKVVFKRELEPNSTFSNSEEESLEYLYQNFPDVLTPEHIILVKTVIKEMDNALQPIIEEISLYATYYLALRKKGLNSTRKQQPDARRGGISKKTENLLQFIQQQSTLYAFLYGT</sequence>
<proteinExistence type="predicted"/>
<dbReference type="OrthoDB" id="10310144at2759"/>
<dbReference type="GeneID" id="8197534"/>
<dbReference type="KEGG" id="ppa:PAS_chr1-1_0017"/>
<dbReference type="SMR" id="C4QVU7"/>
<dbReference type="InParanoid" id="C4QVU7"/>
<dbReference type="Proteomes" id="UP000000314">
    <property type="component" value="Chromosome 1"/>
</dbReference>
<evidence type="ECO:0000256" key="1">
    <source>
        <dbReference type="SAM" id="MobiDB-lite"/>
    </source>
</evidence>
<organism evidence="2 3">
    <name type="scientific">Komagataella phaffii (strain GS115 / ATCC 20864)</name>
    <name type="common">Yeast</name>
    <name type="synonym">Pichia pastoris</name>
    <dbReference type="NCBI Taxonomy" id="644223"/>
    <lineage>
        <taxon>Eukaryota</taxon>
        <taxon>Fungi</taxon>
        <taxon>Dikarya</taxon>
        <taxon>Ascomycota</taxon>
        <taxon>Saccharomycotina</taxon>
        <taxon>Pichiomycetes</taxon>
        <taxon>Pichiales</taxon>
        <taxon>Pichiaceae</taxon>
        <taxon>Komagataella</taxon>
    </lineage>
</organism>
<keyword evidence="3" id="KW-1185">Reference proteome</keyword>
<dbReference type="RefSeq" id="XP_002489651.1">
    <property type="nucleotide sequence ID" value="XM_002489606.1"/>
</dbReference>
<protein>
    <submittedName>
        <fullName evidence="2">Uncharacterized protein</fullName>
    </submittedName>
</protein>
<accession>C4QVU7</accession>
<feature type="region of interest" description="Disordered" evidence="1">
    <location>
        <begin position="76"/>
        <end position="117"/>
    </location>
</feature>
<evidence type="ECO:0000313" key="3">
    <source>
        <dbReference type="Proteomes" id="UP000000314"/>
    </source>
</evidence>
<gene>
    <name evidence="2" type="ordered locus">PAS_chr1-1_0017</name>
</gene>
<reference evidence="2 3" key="1">
    <citation type="journal article" date="2009" name="Nat. Biotechnol.">
        <title>Genome sequence of the recombinant protein production host Pichia pastoris.</title>
        <authorList>
            <person name="De Schutter K."/>
            <person name="Lin Y.C."/>
            <person name="Tiels P."/>
            <person name="Van Hecke A."/>
            <person name="Glinka S."/>
            <person name="Weber-Lehmann J."/>
            <person name="Rouze P."/>
            <person name="Van de Peer Y."/>
            <person name="Callewaert N."/>
        </authorList>
    </citation>
    <scope>NUCLEOTIDE SEQUENCE [LARGE SCALE GENOMIC DNA]</scope>
    <source>
        <strain evidence="3">GS115 / ATCC 20864</strain>
    </source>
</reference>
<name>C4QVU7_KOMPG</name>